<organism evidence="10 11">
    <name type="scientific">Flavobacterium azooxidireducens</name>
    <dbReference type="NCBI Taxonomy" id="1871076"/>
    <lineage>
        <taxon>Bacteria</taxon>
        <taxon>Pseudomonadati</taxon>
        <taxon>Bacteroidota</taxon>
        <taxon>Flavobacteriia</taxon>
        <taxon>Flavobacteriales</taxon>
        <taxon>Flavobacteriaceae</taxon>
        <taxon>Flavobacterium</taxon>
    </lineage>
</organism>
<keyword evidence="11" id="KW-1185">Reference proteome</keyword>
<evidence type="ECO:0000259" key="9">
    <source>
        <dbReference type="PROSITE" id="PS51330"/>
    </source>
</evidence>
<comment type="function">
    <text evidence="7 8">Key enzyme in folate metabolism. Catalyzes an essential reaction for de novo glycine and purine synthesis, and for DNA precursor synthesis.</text>
</comment>
<evidence type="ECO:0000313" key="11">
    <source>
        <dbReference type="Proteomes" id="UP000830583"/>
    </source>
</evidence>
<dbReference type="RefSeq" id="WP_248432775.1">
    <property type="nucleotide sequence ID" value="NZ_CP096205.1"/>
</dbReference>
<evidence type="ECO:0000256" key="3">
    <source>
        <dbReference type="ARBA" id="ARBA00012856"/>
    </source>
</evidence>
<evidence type="ECO:0000256" key="5">
    <source>
        <dbReference type="ARBA" id="ARBA00022857"/>
    </source>
</evidence>
<gene>
    <name evidence="10" type="ORF">M0M57_09290</name>
</gene>
<evidence type="ECO:0000256" key="7">
    <source>
        <dbReference type="ARBA" id="ARBA00025067"/>
    </source>
</evidence>
<keyword evidence="4 8" id="KW-0554">One-carbon metabolism</keyword>
<dbReference type="PANTHER" id="PTHR48069">
    <property type="entry name" value="DIHYDROFOLATE REDUCTASE"/>
    <property type="match status" value="1"/>
</dbReference>
<reference evidence="10" key="1">
    <citation type="submission" date="2022-04" db="EMBL/GenBank/DDBJ databases">
        <title>Consumption of N2O by Flavobacterium azooxidireducens sp. nov. isolated from Decomposing Leaf Litter of Phragmites australis (Cav.).</title>
        <authorList>
            <person name="Behrendt U."/>
            <person name="Spanner T."/>
            <person name="Augustin J."/>
            <person name="Horn M.A."/>
            <person name="Kolb S."/>
            <person name="Ulrich A."/>
        </authorList>
    </citation>
    <scope>NUCLEOTIDE SEQUENCE</scope>
    <source>
        <strain evidence="10">IGB 4-14</strain>
    </source>
</reference>
<evidence type="ECO:0000256" key="6">
    <source>
        <dbReference type="ARBA" id="ARBA00023002"/>
    </source>
</evidence>
<dbReference type="Pfam" id="PF00186">
    <property type="entry name" value="DHFR_1"/>
    <property type="match status" value="1"/>
</dbReference>
<feature type="domain" description="DHFR" evidence="9">
    <location>
        <begin position="1"/>
        <end position="159"/>
    </location>
</feature>
<dbReference type="PROSITE" id="PS51330">
    <property type="entry name" value="DHFR_2"/>
    <property type="match status" value="1"/>
</dbReference>
<name>A0ABY4KAQ7_9FLAO</name>
<dbReference type="EC" id="1.5.1.3" evidence="3 8"/>
<proteinExistence type="inferred from homology"/>
<dbReference type="InterPro" id="IPR012259">
    <property type="entry name" value="DHFR"/>
</dbReference>
<dbReference type="PRINTS" id="PR00070">
    <property type="entry name" value="DHFR"/>
</dbReference>
<dbReference type="CDD" id="cd00209">
    <property type="entry name" value="DHFR"/>
    <property type="match status" value="1"/>
</dbReference>
<keyword evidence="6 8" id="KW-0560">Oxidoreductase</keyword>
<evidence type="ECO:0000256" key="8">
    <source>
        <dbReference type="PIRNR" id="PIRNR000194"/>
    </source>
</evidence>
<accession>A0ABY4KAQ7</accession>
<dbReference type="Proteomes" id="UP000830583">
    <property type="component" value="Chromosome"/>
</dbReference>
<keyword evidence="5 8" id="KW-0521">NADP</keyword>
<dbReference type="InterPro" id="IPR024072">
    <property type="entry name" value="DHFR-like_dom_sf"/>
</dbReference>
<dbReference type="PIRSF" id="PIRSF000194">
    <property type="entry name" value="DHFR"/>
    <property type="match status" value="1"/>
</dbReference>
<evidence type="ECO:0000256" key="1">
    <source>
        <dbReference type="ARBA" id="ARBA00004903"/>
    </source>
</evidence>
<evidence type="ECO:0000256" key="2">
    <source>
        <dbReference type="ARBA" id="ARBA00009539"/>
    </source>
</evidence>
<dbReference type="EMBL" id="CP096205">
    <property type="protein sequence ID" value="UPQ77824.1"/>
    <property type="molecule type" value="Genomic_DNA"/>
</dbReference>
<dbReference type="InterPro" id="IPR001796">
    <property type="entry name" value="DHFR_dom"/>
</dbReference>
<comment type="similarity">
    <text evidence="2 8">Belongs to the dihydrofolate reductase family.</text>
</comment>
<sequence>MIIMIAAAAENNALGKDNDLVWHLPDDFKRFKELTSGHHIIMGRKTFESFPKLLPNRTHIIITRQKNYQPEHCIVVDSIEKALEFVPEDEDAFIIGGGEIYKQSLEYTDVIELTRVHDSFDADTYFPEINADSWQLVEEEYHPKDEKHLVDFTYQTYIRK</sequence>
<evidence type="ECO:0000313" key="10">
    <source>
        <dbReference type="EMBL" id="UPQ77824.1"/>
    </source>
</evidence>
<protein>
    <recommendedName>
        <fullName evidence="3 8">Dihydrofolate reductase</fullName>
        <ecNumber evidence="3 8">1.5.1.3</ecNumber>
    </recommendedName>
</protein>
<dbReference type="Gene3D" id="3.40.430.10">
    <property type="entry name" value="Dihydrofolate Reductase, subunit A"/>
    <property type="match status" value="1"/>
</dbReference>
<dbReference type="PANTHER" id="PTHR48069:SF3">
    <property type="entry name" value="DIHYDROFOLATE REDUCTASE"/>
    <property type="match status" value="1"/>
</dbReference>
<comment type="pathway">
    <text evidence="1 8">Cofactor biosynthesis; tetrahydrofolate biosynthesis; 5,6,7,8-tetrahydrofolate from 7,8-dihydrofolate: step 1/1.</text>
</comment>
<comment type="catalytic activity">
    <reaction evidence="8">
        <text>(6S)-5,6,7,8-tetrahydrofolate + NADP(+) = 7,8-dihydrofolate + NADPH + H(+)</text>
        <dbReference type="Rhea" id="RHEA:15009"/>
        <dbReference type="ChEBI" id="CHEBI:15378"/>
        <dbReference type="ChEBI" id="CHEBI:57451"/>
        <dbReference type="ChEBI" id="CHEBI:57453"/>
        <dbReference type="ChEBI" id="CHEBI:57783"/>
        <dbReference type="ChEBI" id="CHEBI:58349"/>
        <dbReference type="EC" id="1.5.1.3"/>
    </reaction>
</comment>
<evidence type="ECO:0000256" key="4">
    <source>
        <dbReference type="ARBA" id="ARBA00022563"/>
    </source>
</evidence>
<dbReference type="SUPFAM" id="SSF53597">
    <property type="entry name" value="Dihydrofolate reductase-like"/>
    <property type="match status" value="1"/>
</dbReference>